<dbReference type="OrthoDB" id="9793581at2"/>
<evidence type="ECO:0000256" key="6">
    <source>
        <dbReference type="ARBA" id="ARBA00023136"/>
    </source>
</evidence>
<dbReference type="InterPro" id="IPR003400">
    <property type="entry name" value="ExbD"/>
</dbReference>
<dbReference type="Pfam" id="PF02472">
    <property type="entry name" value="ExbD"/>
    <property type="match status" value="1"/>
</dbReference>
<sequence length="132" mass="14607">MNIRGRNKVTPEFNMSSMTDIVFLLLIFFMLTSTMVTTNALDLVLPKAKGKTDSNKSISVSINKDLKFFIDKEEVPEAELESRLLGIFAAATEKEKAIVLRAEEGVPIEKAVGVLDIANKNQIKVVLAVRPK</sequence>
<dbReference type="GO" id="GO:0005886">
    <property type="term" value="C:plasma membrane"/>
    <property type="evidence" value="ECO:0007669"/>
    <property type="project" value="UniProtKB-SubCell"/>
</dbReference>
<keyword evidence="4 7" id="KW-0812">Transmembrane</keyword>
<organism evidence="8 9">
    <name type="scientific">Flavobacterium macacae</name>
    <dbReference type="NCBI Taxonomy" id="2488993"/>
    <lineage>
        <taxon>Bacteria</taxon>
        <taxon>Pseudomonadati</taxon>
        <taxon>Bacteroidota</taxon>
        <taxon>Flavobacteriia</taxon>
        <taxon>Flavobacteriales</taxon>
        <taxon>Flavobacteriaceae</taxon>
        <taxon>Flavobacterium</taxon>
    </lineage>
</organism>
<protein>
    <submittedName>
        <fullName evidence="8">Biopolymer transporter ExbD</fullName>
    </submittedName>
</protein>
<evidence type="ECO:0000256" key="5">
    <source>
        <dbReference type="ARBA" id="ARBA00022989"/>
    </source>
</evidence>
<keyword evidence="3" id="KW-1003">Cell membrane</keyword>
<dbReference type="Proteomes" id="UP000271937">
    <property type="component" value="Unassembled WGS sequence"/>
</dbReference>
<evidence type="ECO:0000256" key="2">
    <source>
        <dbReference type="ARBA" id="ARBA00005811"/>
    </source>
</evidence>
<evidence type="ECO:0000313" key="9">
    <source>
        <dbReference type="Proteomes" id="UP000271937"/>
    </source>
</evidence>
<evidence type="ECO:0000256" key="3">
    <source>
        <dbReference type="ARBA" id="ARBA00022475"/>
    </source>
</evidence>
<name>A0A3P3W789_9FLAO</name>
<evidence type="ECO:0000313" key="8">
    <source>
        <dbReference type="EMBL" id="RRJ91041.1"/>
    </source>
</evidence>
<dbReference type="PANTHER" id="PTHR30558">
    <property type="entry name" value="EXBD MEMBRANE COMPONENT OF PMF-DRIVEN MACROMOLECULE IMPORT SYSTEM"/>
    <property type="match status" value="1"/>
</dbReference>
<reference evidence="8 9" key="1">
    <citation type="submission" date="2018-11" db="EMBL/GenBank/DDBJ databases">
        <title>Flavobacterium sp. nov., YIM 102600 draft genome.</title>
        <authorList>
            <person name="Li G."/>
            <person name="Jiang Y."/>
        </authorList>
    </citation>
    <scope>NUCLEOTIDE SEQUENCE [LARGE SCALE GENOMIC DNA]</scope>
    <source>
        <strain evidence="8 9">YIM 102600</strain>
    </source>
</reference>
<keyword evidence="6" id="KW-0472">Membrane</keyword>
<dbReference type="RefSeq" id="WP_125012724.1">
    <property type="nucleotide sequence ID" value="NZ_RQVR01000009.1"/>
</dbReference>
<comment type="similarity">
    <text evidence="2 7">Belongs to the ExbD/TolR family.</text>
</comment>
<keyword evidence="9" id="KW-1185">Reference proteome</keyword>
<comment type="subcellular location">
    <subcellularLocation>
        <location evidence="1">Cell membrane</location>
        <topology evidence="1">Single-pass membrane protein</topology>
    </subcellularLocation>
    <subcellularLocation>
        <location evidence="7">Cell membrane</location>
        <topology evidence="7">Single-pass type II membrane protein</topology>
    </subcellularLocation>
</comment>
<keyword evidence="7" id="KW-0653">Protein transport</keyword>
<evidence type="ECO:0000256" key="1">
    <source>
        <dbReference type="ARBA" id="ARBA00004162"/>
    </source>
</evidence>
<keyword evidence="5" id="KW-1133">Transmembrane helix</keyword>
<dbReference type="GO" id="GO:0015031">
    <property type="term" value="P:protein transport"/>
    <property type="evidence" value="ECO:0007669"/>
    <property type="project" value="UniProtKB-KW"/>
</dbReference>
<dbReference type="EMBL" id="RQVR01000009">
    <property type="protein sequence ID" value="RRJ91041.1"/>
    <property type="molecule type" value="Genomic_DNA"/>
</dbReference>
<evidence type="ECO:0000256" key="7">
    <source>
        <dbReference type="RuleBase" id="RU003879"/>
    </source>
</evidence>
<evidence type="ECO:0000256" key="4">
    <source>
        <dbReference type="ARBA" id="ARBA00022692"/>
    </source>
</evidence>
<comment type="caution">
    <text evidence="8">The sequence shown here is derived from an EMBL/GenBank/DDBJ whole genome shotgun (WGS) entry which is preliminary data.</text>
</comment>
<gene>
    <name evidence="8" type="ORF">EG849_08860</name>
</gene>
<dbReference type="AlphaFoldDB" id="A0A3P3W789"/>
<keyword evidence="7" id="KW-0813">Transport</keyword>
<dbReference type="Gene3D" id="3.30.420.270">
    <property type="match status" value="1"/>
</dbReference>
<dbReference type="GO" id="GO:0022857">
    <property type="term" value="F:transmembrane transporter activity"/>
    <property type="evidence" value="ECO:0007669"/>
    <property type="project" value="InterPro"/>
</dbReference>
<accession>A0A3P3W789</accession>
<proteinExistence type="inferred from homology"/>